<dbReference type="InterPro" id="IPR000843">
    <property type="entry name" value="HTH_LacI"/>
</dbReference>
<dbReference type="SMART" id="SM00354">
    <property type="entry name" value="HTH_LACI"/>
    <property type="match status" value="1"/>
</dbReference>
<dbReference type="Proteomes" id="UP000502508">
    <property type="component" value="Chromosome"/>
</dbReference>
<dbReference type="Gene3D" id="1.10.260.40">
    <property type="entry name" value="lambda repressor-like DNA-binding domains"/>
    <property type="match status" value="1"/>
</dbReference>
<dbReference type="GO" id="GO:0006310">
    <property type="term" value="P:DNA recombination"/>
    <property type="evidence" value="ECO:0007669"/>
    <property type="project" value="UniProtKB-KW"/>
</dbReference>
<dbReference type="PROSITE" id="PS00356">
    <property type="entry name" value="HTH_LACI_1"/>
    <property type="match status" value="1"/>
</dbReference>
<evidence type="ECO:0000256" key="4">
    <source>
        <dbReference type="ARBA" id="ARBA00023172"/>
    </source>
</evidence>
<evidence type="ECO:0000259" key="5">
    <source>
        <dbReference type="PROSITE" id="PS50932"/>
    </source>
</evidence>
<reference evidence="6 7" key="1">
    <citation type="submission" date="2020-03" db="EMBL/GenBank/DDBJ databases">
        <title>Whole genome shotgun sequence of Phytohabitans flavus NBRC 107702.</title>
        <authorList>
            <person name="Komaki H."/>
            <person name="Tamura T."/>
        </authorList>
    </citation>
    <scope>NUCLEOTIDE SEQUENCE [LARGE SCALE GENOMIC DNA]</scope>
    <source>
        <strain evidence="6 7">NBRC 107702</strain>
    </source>
</reference>
<keyword evidence="4" id="KW-0233">DNA recombination</keyword>
<dbReference type="Pfam" id="PF00356">
    <property type="entry name" value="LacI"/>
    <property type="match status" value="1"/>
</dbReference>
<dbReference type="InterPro" id="IPR010982">
    <property type="entry name" value="Lambda_DNA-bd_dom_sf"/>
</dbReference>
<dbReference type="GO" id="GO:0015074">
    <property type="term" value="P:DNA integration"/>
    <property type="evidence" value="ECO:0007669"/>
    <property type="project" value="InterPro"/>
</dbReference>
<dbReference type="Gene3D" id="1.10.443.10">
    <property type="entry name" value="Intergrase catalytic core"/>
    <property type="match status" value="1"/>
</dbReference>
<dbReference type="PROSITE" id="PS50932">
    <property type="entry name" value="HTH_LACI_2"/>
    <property type="match status" value="1"/>
</dbReference>
<dbReference type="GO" id="GO:0003700">
    <property type="term" value="F:DNA-binding transcription factor activity"/>
    <property type="evidence" value="ECO:0007669"/>
    <property type="project" value="TreeGrafter"/>
</dbReference>
<evidence type="ECO:0000256" key="3">
    <source>
        <dbReference type="ARBA" id="ARBA00023163"/>
    </source>
</evidence>
<proteinExistence type="predicted"/>
<keyword evidence="3" id="KW-0804">Transcription</keyword>
<dbReference type="PANTHER" id="PTHR30146">
    <property type="entry name" value="LACI-RELATED TRANSCRIPTIONAL REPRESSOR"/>
    <property type="match status" value="1"/>
</dbReference>
<evidence type="ECO:0000256" key="2">
    <source>
        <dbReference type="ARBA" id="ARBA00023125"/>
    </source>
</evidence>
<dbReference type="InterPro" id="IPR013762">
    <property type="entry name" value="Integrase-like_cat_sf"/>
</dbReference>
<evidence type="ECO:0000313" key="7">
    <source>
        <dbReference type="Proteomes" id="UP000502508"/>
    </source>
</evidence>
<keyword evidence="2" id="KW-0238">DNA-binding</keyword>
<sequence length="248" mass="26712">MCRTSGGRLPIARLFAQVGDARRLPSEPSPPERELTINDAARQVGPKLADVARRAGVSVGTVSGVLNQRSTVAEPTRDRVQAAIADLGYVRGAVTGTLAPHWHRNGFATWLFQPAASGWYPDKAPRKARPVPVLAEPWPGVPVRGRNATGRADACWLPVAPRLTPHGLRHTYKTLMVELGTPATLMDAQMGHEDGAVQARYAHITPAMTERLLDGLTELWSAALGKRRGLSPGSPVAVLDRLLREDAP</sequence>
<evidence type="ECO:0000256" key="1">
    <source>
        <dbReference type="ARBA" id="ARBA00023015"/>
    </source>
</evidence>
<dbReference type="EMBL" id="AP022870">
    <property type="protein sequence ID" value="BCB78852.1"/>
    <property type="molecule type" value="Genomic_DNA"/>
</dbReference>
<dbReference type="GO" id="GO:0000976">
    <property type="term" value="F:transcription cis-regulatory region binding"/>
    <property type="evidence" value="ECO:0007669"/>
    <property type="project" value="TreeGrafter"/>
</dbReference>
<accession>A0A6F8XYB3</accession>
<dbReference type="SUPFAM" id="SSF47413">
    <property type="entry name" value="lambda repressor-like DNA-binding domains"/>
    <property type="match status" value="1"/>
</dbReference>
<dbReference type="CDD" id="cd01392">
    <property type="entry name" value="HTH_LacI"/>
    <property type="match status" value="1"/>
</dbReference>
<dbReference type="InterPro" id="IPR011010">
    <property type="entry name" value="DNA_brk_join_enz"/>
</dbReference>
<organism evidence="6 7">
    <name type="scientific">Phytohabitans flavus</name>
    <dbReference type="NCBI Taxonomy" id="1076124"/>
    <lineage>
        <taxon>Bacteria</taxon>
        <taxon>Bacillati</taxon>
        <taxon>Actinomycetota</taxon>
        <taxon>Actinomycetes</taxon>
        <taxon>Micromonosporales</taxon>
        <taxon>Micromonosporaceae</taxon>
    </lineage>
</organism>
<dbReference type="InterPro" id="IPR002104">
    <property type="entry name" value="Integrase_catalytic"/>
</dbReference>
<gene>
    <name evidence="6" type="ORF">Pflav_052620</name>
</gene>
<name>A0A6F8XYB3_9ACTN</name>
<feature type="domain" description="HTH lacI-type" evidence="5">
    <location>
        <begin position="46"/>
        <end position="100"/>
    </location>
</feature>
<keyword evidence="1" id="KW-0805">Transcription regulation</keyword>
<dbReference type="KEGG" id="pfla:Pflav_052620"/>
<dbReference type="PANTHER" id="PTHR30146:SF109">
    <property type="entry name" value="HTH-TYPE TRANSCRIPTIONAL REGULATOR GALS"/>
    <property type="match status" value="1"/>
</dbReference>
<protein>
    <recommendedName>
        <fullName evidence="5">HTH lacI-type domain-containing protein</fullName>
    </recommendedName>
</protein>
<dbReference type="SUPFAM" id="SSF56349">
    <property type="entry name" value="DNA breaking-rejoining enzymes"/>
    <property type="match status" value="1"/>
</dbReference>
<keyword evidence="7" id="KW-1185">Reference proteome</keyword>
<evidence type="ECO:0000313" key="6">
    <source>
        <dbReference type="EMBL" id="BCB78852.1"/>
    </source>
</evidence>
<reference evidence="6 7" key="2">
    <citation type="submission" date="2020-03" db="EMBL/GenBank/DDBJ databases">
        <authorList>
            <person name="Ichikawa N."/>
            <person name="Kimura A."/>
            <person name="Kitahashi Y."/>
            <person name="Uohara A."/>
        </authorList>
    </citation>
    <scope>NUCLEOTIDE SEQUENCE [LARGE SCALE GENOMIC DNA]</scope>
    <source>
        <strain evidence="6 7">NBRC 107702</strain>
    </source>
</reference>
<dbReference type="Pfam" id="PF00589">
    <property type="entry name" value="Phage_integrase"/>
    <property type="match status" value="1"/>
</dbReference>
<dbReference type="AlphaFoldDB" id="A0A6F8XYB3"/>